<dbReference type="EMBL" id="AP019871">
    <property type="protein sequence ID" value="BBN14003.1"/>
    <property type="molecule type" value="Genomic_DNA"/>
</dbReference>
<accession>A0A176VMQ8</accession>
<proteinExistence type="predicted"/>
<dbReference type="Pfam" id="PF15072">
    <property type="entry name" value="HROB"/>
    <property type="match status" value="1"/>
</dbReference>
<name>A0A176VMQ8_MARPO</name>
<dbReference type="InterPro" id="IPR028045">
    <property type="entry name" value="HROB"/>
</dbReference>
<feature type="region of interest" description="Disordered" evidence="1">
    <location>
        <begin position="550"/>
        <end position="582"/>
    </location>
</feature>
<feature type="compositionally biased region" description="Basic and acidic residues" evidence="1">
    <location>
        <begin position="296"/>
        <end position="310"/>
    </location>
</feature>
<organism evidence="4 5">
    <name type="scientific">Marchantia polymorpha subsp. ruderalis</name>
    <dbReference type="NCBI Taxonomy" id="1480154"/>
    <lineage>
        <taxon>Eukaryota</taxon>
        <taxon>Viridiplantae</taxon>
        <taxon>Streptophyta</taxon>
        <taxon>Embryophyta</taxon>
        <taxon>Marchantiophyta</taxon>
        <taxon>Marchantiopsida</taxon>
        <taxon>Marchantiidae</taxon>
        <taxon>Marchantiales</taxon>
        <taxon>Marchantiaceae</taxon>
        <taxon>Marchantia</taxon>
    </lineage>
</organism>
<sequence length="653" mass="70346">MAEGWDAADDDLERLLDFDDLEASIVPKSCKTLALPETEEARSKNSSTPHPSFSLGVHSHATRRDTVDSSAVAKGLRSLAVAPLGERPSSGSRQLDSQVVVDQTCRLDNEVAGSRADPVEIGSVGTPRIQLSSSRGKAGALSTYENRPRELLTVENSSILPAHGGSDDEQRFGEGNNHEANGGGYPNTTITKCRQGRGSAEPVIEEDVYPERVCEGNVSQGVGINPSGTNVQNGKSKDYAHSQGPRRAGSEFKGTEAPLPRSATSSGKAGKSLQITQEVPRKDVPSVSQRGFPGGHYDRCDEDTGQHEADPSQSEDTDGLPYRIPGPAGALQKNFRKRTAHGLFKTRRLSNDSASQSDTADFMEGPWIAAMDFLDSGGSTPLQQVMISALKSSSKHLEYIPEVVAIIKTVVPNGFGDVSVVLKDPTGTVNGCIHRSVLTESKYSHRFVPGAVLILRKVTVFSPNPYAHYVNITKQNVYKVFGSEVGVVRSQPRVIKEKFGNLQGNKDEGLANRSEQLLDTAVHALRVGDPLVLGTTSEHLKRQQDGNRLDTNRLNQTSIPRCTGARSDKSLQNATPAGTLEDSHNLHLPVAYRDVSHTKTSAQVQVTDMLTTQDLEEEATQEAVVAAKAKAAGWDLGEDVELLLNDDLDGFVF</sequence>
<evidence type="ECO:0000313" key="5">
    <source>
        <dbReference type="Proteomes" id="UP000077202"/>
    </source>
</evidence>
<evidence type="ECO:0000259" key="2">
    <source>
        <dbReference type="Pfam" id="PF15072"/>
    </source>
</evidence>
<evidence type="ECO:0000313" key="3">
    <source>
        <dbReference type="EMBL" id="BBN14003.1"/>
    </source>
</evidence>
<dbReference type="Proteomes" id="UP000077202">
    <property type="component" value="Unassembled WGS sequence"/>
</dbReference>
<dbReference type="GO" id="GO:0000725">
    <property type="term" value="P:recombinational repair"/>
    <property type="evidence" value="ECO:0007669"/>
    <property type="project" value="InterPro"/>
</dbReference>
<feature type="domain" description="Homologous recombination OB-fold protein OB-fold" evidence="2">
    <location>
        <begin position="400"/>
        <end position="483"/>
    </location>
</feature>
<dbReference type="PANTHER" id="PTHR14523:SF1">
    <property type="entry name" value="HOMOLOGOUS RECOMBINATION OB-FOLD PROTEIN"/>
    <property type="match status" value="1"/>
</dbReference>
<reference evidence="3" key="2">
    <citation type="journal article" date="2019" name="Curr. Biol.">
        <title>Chromatin organization in early land plants reveals an ancestral association between H3K27me3, transposons, and constitutive heterochromatin.</title>
        <authorList>
            <person name="Montgomery S.A."/>
            <person name="Tanizawa Y."/>
            <person name="Galik B."/>
            <person name="Wang N."/>
            <person name="Ito T."/>
            <person name="Mochizuki T."/>
            <person name="Akimcheva S."/>
            <person name="Bowman J."/>
            <person name="Cognat V."/>
            <person name="Drouard L."/>
            <person name="Ekker H."/>
            <person name="Houng S."/>
            <person name="Kohchi T."/>
            <person name="Lin S."/>
            <person name="Liu L.D."/>
            <person name="Nakamura Y."/>
            <person name="Valeeva L.R."/>
            <person name="Shakirov E.V."/>
            <person name="Shippen D.E."/>
            <person name="Wei W."/>
            <person name="Yagura M."/>
            <person name="Yamaoka S."/>
            <person name="Yamato K.T."/>
            <person name="Liu C."/>
            <person name="Berger F."/>
        </authorList>
    </citation>
    <scope>NUCLEOTIDE SEQUENCE [LARGE SCALE GENOMIC DNA]</scope>
    <source>
        <strain evidence="3">Tak-1</strain>
    </source>
</reference>
<dbReference type="AlphaFoldDB" id="A0A176VMQ8"/>
<feature type="compositionally biased region" description="Polar residues" evidence="1">
    <location>
        <begin position="218"/>
        <end position="234"/>
    </location>
</feature>
<feature type="region of interest" description="Disordered" evidence="1">
    <location>
        <begin position="35"/>
        <end position="68"/>
    </location>
</feature>
<reference evidence="4 5" key="1">
    <citation type="submission" date="2016-03" db="EMBL/GenBank/DDBJ databases">
        <title>Mechanisms controlling the formation of the plant cell surface in tip-growing cells are functionally conserved among land plants.</title>
        <authorList>
            <person name="Honkanen S."/>
            <person name="Jones V.A."/>
            <person name="Morieri G."/>
            <person name="Champion C."/>
            <person name="Hetherington A.J."/>
            <person name="Kelly S."/>
            <person name="Saint-Marcoux D."/>
            <person name="Proust H."/>
            <person name="Prescott H."/>
            <person name="Dolan L."/>
        </authorList>
    </citation>
    <scope>NUCLEOTIDE SEQUENCE [LARGE SCALE GENOMIC DNA]</scope>
    <source>
        <strain evidence="5">cv. Tak-1 and cv. Tak-2</strain>
        <tissue evidence="4">Whole gametophyte</tissue>
    </source>
</reference>
<reference evidence="6" key="3">
    <citation type="journal article" date="2020" name="Curr. Biol.">
        <title>Chromatin organization in early land plants reveals an ancestral association between H3K27me3, transposons, and constitutive heterochromatin.</title>
        <authorList>
            <person name="Montgomery S.A."/>
            <person name="Tanizawa Y."/>
            <person name="Galik B."/>
            <person name="Wang N."/>
            <person name="Ito T."/>
            <person name="Mochizuki T."/>
            <person name="Akimcheva S."/>
            <person name="Bowman J.L."/>
            <person name="Cognat V."/>
            <person name="Marechal-Drouard L."/>
            <person name="Ekker H."/>
            <person name="Hong S.F."/>
            <person name="Kohchi T."/>
            <person name="Lin S.S."/>
            <person name="Liu L.D."/>
            <person name="Nakamura Y."/>
            <person name="Valeeva L.R."/>
            <person name="Shakirov E.V."/>
            <person name="Shippen D.E."/>
            <person name="Wei W.L."/>
            <person name="Yagura M."/>
            <person name="Yamaoka S."/>
            <person name="Yamato K.T."/>
            <person name="Liu C."/>
            <person name="Berger F."/>
        </authorList>
    </citation>
    <scope>NUCLEOTIDE SEQUENCE [LARGE SCALE GENOMIC DNA]</scope>
    <source>
        <strain evidence="6">Tak-1</strain>
    </source>
</reference>
<gene>
    <name evidence="4" type="ORF">AXG93_1175s1610</name>
    <name evidence="3" type="ORF">Mp_6g08110</name>
</gene>
<protein>
    <recommendedName>
        <fullName evidence="2">Homologous recombination OB-fold protein OB-fold domain-containing protein</fullName>
    </recommendedName>
</protein>
<feature type="region of interest" description="Disordered" evidence="1">
    <location>
        <begin position="218"/>
        <end position="321"/>
    </location>
</feature>
<dbReference type="Proteomes" id="UP001162541">
    <property type="component" value="Chromosome 6"/>
</dbReference>
<keyword evidence="5" id="KW-1185">Reference proteome</keyword>
<dbReference type="InterPro" id="IPR058570">
    <property type="entry name" value="HROB_OB"/>
</dbReference>
<dbReference type="PANTHER" id="PTHR14523">
    <property type="entry name" value="UNCHARACTERIZED PROTEIN C17ORF53 HOMOLOG"/>
    <property type="match status" value="1"/>
</dbReference>
<evidence type="ECO:0000313" key="6">
    <source>
        <dbReference type="Proteomes" id="UP001162541"/>
    </source>
</evidence>
<evidence type="ECO:0000313" key="4">
    <source>
        <dbReference type="EMBL" id="OAE22150.1"/>
    </source>
</evidence>
<dbReference type="EMBL" id="LVLJ01003272">
    <property type="protein sequence ID" value="OAE22150.1"/>
    <property type="molecule type" value="Genomic_DNA"/>
</dbReference>
<feature type="compositionally biased region" description="Polar residues" evidence="1">
    <location>
        <begin position="262"/>
        <end position="277"/>
    </location>
</feature>
<evidence type="ECO:0000256" key="1">
    <source>
        <dbReference type="SAM" id="MobiDB-lite"/>
    </source>
</evidence>